<gene>
    <name evidence="1" type="ORF">GBAR_LOCUS591</name>
</gene>
<sequence>MKKPQPPSPNLISYTHFFRTGFNCTNFYTHFIHCH</sequence>
<proteinExistence type="predicted"/>
<keyword evidence="2" id="KW-1185">Reference proteome</keyword>
<reference evidence="1" key="1">
    <citation type="submission" date="2023-03" db="EMBL/GenBank/DDBJ databases">
        <authorList>
            <person name="Steffen K."/>
            <person name="Cardenas P."/>
        </authorList>
    </citation>
    <scope>NUCLEOTIDE SEQUENCE</scope>
</reference>
<accession>A0AA35QT14</accession>
<dbReference type="AlphaFoldDB" id="A0AA35QT14"/>
<name>A0AA35QT14_GEOBA</name>
<evidence type="ECO:0000313" key="1">
    <source>
        <dbReference type="EMBL" id="CAI7990957.1"/>
    </source>
</evidence>
<protein>
    <submittedName>
        <fullName evidence="1">Uncharacterized protein</fullName>
    </submittedName>
</protein>
<dbReference type="EMBL" id="CASHTH010000094">
    <property type="protein sequence ID" value="CAI7990957.1"/>
    <property type="molecule type" value="Genomic_DNA"/>
</dbReference>
<comment type="caution">
    <text evidence="1">The sequence shown here is derived from an EMBL/GenBank/DDBJ whole genome shotgun (WGS) entry which is preliminary data.</text>
</comment>
<evidence type="ECO:0000313" key="2">
    <source>
        <dbReference type="Proteomes" id="UP001174909"/>
    </source>
</evidence>
<dbReference type="Proteomes" id="UP001174909">
    <property type="component" value="Unassembled WGS sequence"/>
</dbReference>
<organism evidence="1 2">
    <name type="scientific">Geodia barretti</name>
    <name type="common">Barrett's horny sponge</name>
    <dbReference type="NCBI Taxonomy" id="519541"/>
    <lineage>
        <taxon>Eukaryota</taxon>
        <taxon>Metazoa</taxon>
        <taxon>Porifera</taxon>
        <taxon>Demospongiae</taxon>
        <taxon>Heteroscleromorpha</taxon>
        <taxon>Tetractinellida</taxon>
        <taxon>Astrophorina</taxon>
        <taxon>Geodiidae</taxon>
        <taxon>Geodia</taxon>
    </lineage>
</organism>